<evidence type="ECO:0000313" key="2">
    <source>
        <dbReference type="EMBL" id="KAK9683323.1"/>
    </source>
</evidence>
<dbReference type="EMBL" id="JBDFQZ010000010">
    <property type="protein sequence ID" value="KAK9683323.1"/>
    <property type="molecule type" value="Genomic_DNA"/>
</dbReference>
<dbReference type="Proteomes" id="UP001443914">
    <property type="component" value="Unassembled WGS sequence"/>
</dbReference>
<gene>
    <name evidence="2" type="ORF">RND81_10G132000</name>
</gene>
<name>A0AAW1I2J3_SAPOF</name>
<sequence>MLIVLLLLVLLRLSLVWDIMYPFVQSMTDSSTLFRPISEKWNLKRVDRRVLYAWNKSCLARPIRMEEKLSGETYTHQRKERRVRKEGPSRLISILTFVRFEKLGRF</sequence>
<feature type="signal peptide" evidence="1">
    <location>
        <begin position="1"/>
        <end position="16"/>
    </location>
</feature>
<proteinExistence type="predicted"/>
<evidence type="ECO:0008006" key="4">
    <source>
        <dbReference type="Google" id="ProtNLM"/>
    </source>
</evidence>
<keyword evidence="1" id="KW-0732">Signal</keyword>
<comment type="caution">
    <text evidence="2">The sequence shown here is derived from an EMBL/GenBank/DDBJ whole genome shotgun (WGS) entry which is preliminary data.</text>
</comment>
<feature type="chain" id="PRO_5043553423" description="Secreted protein" evidence="1">
    <location>
        <begin position="17"/>
        <end position="106"/>
    </location>
</feature>
<reference evidence="2" key="1">
    <citation type="submission" date="2024-03" db="EMBL/GenBank/DDBJ databases">
        <title>WGS assembly of Saponaria officinalis var. Norfolk2.</title>
        <authorList>
            <person name="Jenkins J."/>
            <person name="Shu S."/>
            <person name="Grimwood J."/>
            <person name="Barry K."/>
            <person name="Goodstein D."/>
            <person name="Schmutz J."/>
            <person name="Leebens-Mack J."/>
            <person name="Osbourn A."/>
        </authorList>
    </citation>
    <scope>NUCLEOTIDE SEQUENCE [LARGE SCALE GENOMIC DNA]</scope>
    <source>
        <strain evidence="2">JIC</strain>
    </source>
</reference>
<keyword evidence="3" id="KW-1185">Reference proteome</keyword>
<organism evidence="2 3">
    <name type="scientific">Saponaria officinalis</name>
    <name type="common">Common soapwort</name>
    <name type="synonym">Lychnis saponaria</name>
    <dbReference type="NCBI Taxonomy" id="3572"/>
    <lineage>
        <taxon>Eukaryota</taxon>
        <taxon>Viridiplantae</taxon>
        <taxon>Streptophyta</taxon>
        <taxon>Embryophyta</taxon>
        <taxon>Tracheophyta</taxon>
        <taxon>Spermatophyta</taxon>
        <taxon>Magnoliopsida</taxon>
        <taxon>eudicotyledons</taxon>
        <taxon>Gunneridae</taxon>
        <taxon>Pentapetalae</taxon>
        <taxon>Caryophyllales</taxon>
        <taxon>Caryophyllaceae</taxon>
        <taxon>Caryophylleae</taxon>
        <taxon>Saponaria</taxon>
    </lineage>
</organism>
<accession>A0AAW1I2J3</accession>
<evidence type="ECO:0000256" key="1">
    <source>
        <dbReference type="SAM" id="SignalP"/>
    </source>
</evidence>
<evidence type="ECO:0000313" key="3">
    <source>
        <dbReference type="Proteomes" id="UP001443914"/>
    </source>
</evidence>
<protein>
    <recommendedName>
        <fullName evidence="4">Secreted protein</fullName>
    </recommendedName>
</protein>
<dbReference type="AlphaFoldDB" id="A0AAW1I2J3"/>